<keyword evidence="3 9" id="KW-0813">Transport</keyword>
<dbReference type="InterPro" id="IPR001036">
    <property type="entry name" value="Acrflvin-R"/>
</dbReference>
<reference evidence="11 12" key="1">
    <citation type="submission" date="2023-08" db="EMBL/GenBank/DDBJ databases">
        <authorList>
            <person name="Park J.-S."/>
        </authorList>
    </citation>
    <scope>NUCLEOTIDE SEQUENCE [LARGE SCALE GENOMIC DNA]</scope>
    <source>
        <strain evidence="11 12">2205BS29-5</strain>
    </source>
</reference>
<dbReference type="InterPro" id="IPR027463">
    <property type="entry name" value="AcrB_DN_DC_subdom"/>
</dbReference>
<feature type="transmembrane region" description="Helical" evidence="9">
    <location>
        <begin position="365"/>
        <end position="387"/>
    </location>
</feature>
<feature type="transmembrane region" description="Helical" evidence="9">
    <location>
        <begin position="918"/>
        <end position="942"/>
    </location>
</feature>
<evidence type="ECO:0000256" key="10">
    <source>
        <dbReference type="SAM" id="MobiDB-lite"/>
    </source>
</evidence>
<dbReference type="PRINTS" id="PR00702">
    <property type="entry name" value="ACRIFLAVINRP"/>
</dbReference>
<dbReference type="EMBL" id="JAVAMQ010000001">
    <property type="protein sequence ID" value="MDP5305759.1"/>
    <property type="molecule type" value="Genomic_DNA"/>
</dbReference>
<evidence type="ECO:0000256" key="8">
    <source>
        <dbReference type="ARBA" id="ARBA00023136"/>
    </source>
</evidence>
<feature type="transmembrane region" description="Helical" evidence="9">
    <location>
        <begin position="339"/>
        <end position="358"/>
    </location>
</feature>
<evidence type="ECO:0000256" key="5">
    <source>
        <dbReference type="ARBA" id="ARBA00022519"/>
    </source>
</evidence>
<keyword evidence="6 9" id="KW-0812">Transmembrane</keyword>
<protein>
    <recommendedName>
        <fullName evidence="9">Efflux pump membrane transporter</fullName>
    </recommendedName>
</protein>
<gene>
    <name evidence="11" type="ORF">Q5Y72_01420</name>
</gene>
<keyword evidence="4" id="KW-1003">Cell membrane</keyword>
<dbReference type="NCBIfam" id="NF000282">
    <property type="entry name" value="RND_permease_1"/>
    <property type="match status" value="1"/>
</dbReference>
<evidence type="ECO:0000313" key="11">
    <source>
        <dbReference type="EMBL" id="MDP5305759.1"/>
    </source>
</evidence>
<evidence type="ECO:0000313" key="12">
    <source>
        <dbReference type="Proteomes" id="UP001224997"/>
    </source>
</evidence>
<keyword evidence="7 9" id="KW-1133">Transmembrane helix</keyword>
<evidence type="ECO:0000256" key="4">
    <source>
        <dbReference type="ARBA" id="ARBA00022475"/>
    </source>
</evidence>
<dbReference type="Pfam" id="PF00873">
    <property type="entry name" value="ACR_tran"/>
    <property type="match status" value="1"/>
</dbReference>
<evidence type="ECO:0000256" key="2">
    <source>
        <dbReference type="ARBA" id="ARBA00010942"/>
    </source>
</evidence>
<feature type="transmembrane region" description="Helical" evidence="9">
    <location>
        <begin position="469"/>
        <end position="496"/>
    </location>
</feature>
<proteinExistence type="inferred from homology"/>
<dbReference type="Gene3D" id="3.30.70.1320">
    <property type="entry name" value="Multidrug efflux transporter AcrB pore domain like"/>
    <property type="match status" value="1"/>
</dbReference>
<keyword evidence="8 9" id="KW-0472">Membrane</keyword>
<feature type="transmembrane region" description="Helical" evidence="9">
    <location>
        <begin position="995"/>
        <end position="1020"/>
    </location>
</feature>
<evidence type="ECO:0000256" key="6">
    <source>
        <dbReference type="ARBA" id="ARBA00022692"/>
    </source>
</evidence>
<dbReference type="Gene3D" id="1.20.1640.10">
    <property type="entry name" value="Multidrug efflux transporter AcrB transmembrane domain"/>
    <property type="match status" value="2"/>
</dbReference>
<dbReference type="NCBIfam" id="TIGR00915">
    <property type="entry name" value="2A0602"/>
    <property type="match status" value="1"/>
</dbReference>
<evidence type="ECO:0000256" key="9">
    <source>
        <dbReference type="RuleBase" id="RU364070"/>
    </source>
</evidence>
<feature type="region of interest" description="Disordered" evidence="10">
    <location>
        <begin position="1036"/>
        <end position="1055"/>
    </location>
</feature>
<accession>A0ABT9J7I0</accession>
<feature type="transmembrane region" description="Helical" evidence="9">
    <location>
        <begin position="433"/>
        <end position="457"/>
    </location>
</feature>
<dbReference type="SUPFAM" id="SSF82866">
    <property type="entry name" value="Multidrug efflux transporter AcrB transmembrane domain"/>
    <property type="match status" value="2"/>
</dbReference>
<dbReference type="Gene3D" id="3.30.70.1430">
    <property type="entry name" value="Multidrug efflux transporter AcrB pore domain"/>
    <property type="match status" value="2"/>
</dbReference>
<feature type="transmembrane region" description="Helical" evidence="9">
    <location>
        <begin position="867"/>
        <end position="885"/>
    </location>
</feature>
<comment type="subcellular location">
    <subcellularLocation>
        <location evidence="1 9">Cell inner membrane</location>
        <topology evidence="1 9">Multi-pass membrane protein</topology>
    </subcellularLocation>
</comment>
<feature type="transmembrane region" description="Helical" evidence="9">
    <location>
        <begin position="533"/>
        <end position="551"/>
    </location>
</feature>
<comment type="caution">
    <text evidence="9">Lacks conserved residue(s) required for the propagation of feature annotation.</text>
</comment>
<dbReference type="RefSeq" id="WP_305961633.1">
    <property type="nucleotide sequence ID" value="NZ_JAVAMQ010000001.1"/>
</dbReference>
<feature type="transmembrane region" description="Helical" evidence="9">
    <location>
        <begin position="12"/>
        <end position="33"/>
    </location>
</feature>
<keyword evidence="5 9" id="KW-0997">Cell inner membrane</keyword>
<comment type="similarity">
    <text evidence="2 9">Belongs to the resistance-nodulation-cell division (RND) (TC 2.A.6) family.</text>
</comment>
<dbReference type="Gene3D" id="3.30.70.1440">
    <property type="entry name" value="Multidrug efflux transporter AcrB pore domain"/>
    <property type="match status" value="1"/>
</dbReference>
<evidence type="ECO:0000256" key="1">
    <source>
        <dbReference type="ARBA" id="ARBA00004429"/>
    </source>
</evidence>
<dbReference type="SUPFAM" id="SSF82714">
    <property type="entry name" value="Multidrug efflux transporter AcrB TolC docking domain, DN and DC subdomains"/>
    <property type="match status" value="2"/>
</dbReference>
<dbReference type="Gene3D" id="3.30.2090.10">
    <property type="entry name" value="Multidrug efflux transporter AcrB TolC docking domain, DN and DC subdomains"/>
    <property type="match status" value="2"/>
</dbReference>
<feature type="transmembrane region" description="Helical" evidence="9">
    <location>
        <begin position="963"/>
        <end position="983"/>
    </location>
</feature>
<sequence length="1055" mass="112234">MARFFIDRPVFAWVISIIIMGIGVLSILSLPIAQYPQIAPPSVTVRAAYPGASADTVANTVTQIIEQQMTGLDGLRYMSSSSTSAGSSSTTLTFETGTDVDIAQVQVQNKLSQATPLLPEAVQRQGVQVEKSSSGFLMVIGLIGDDDYDQTDLSDYLVTNLVDDLSRIEGVGSVQVFGAKYAMRIWLDPSKLAAYEIAPSDVVAAVSAQNTQISAGAFGAEPAMDGQQLNATVTAQSLLSTPEDFRQIVLRAEKNGGLVLLQDVARVEIGAEGYDAEATFNGRPASGMAISLAPGANALDTAERVKERMAEFAEFFPEGVEYVIPFDTSPFVEISIEEVVKTLIEAIVLVTVVMFVFLQSWRATLIPTLAVPIVLLGTFGIMAAFGFTINTLTMLAMVLAIGLLVDDAIVVVENVERIMEEEGLSPREATRKSMGQITGALIGIALVLSAVFVPMAFFGGSTGVIYQQFAITIVSAMGLSVVVALTLTPALCASMLKPAHGERRGLFGLFNRGFDRTTRGYTGVVGWMVRRPLRILLIYAALGTVMVLLFLRTPEGFLPDEDQGIAFVLIQAPTGATTGRTAAVVSDVQQYFLTQEAQNVESVFGVTGFSFAGQGQNVGLAFVRLKDWAERPDPAQSVQAVAGRAFGALSQIRDAMVFPIVPPSVIELGNVSGFDFYLQARGGQSQEQLLDARNQLLGAVAQNPMIAQARPSGLEDAAQFRLDIDWRRAGAMGVTATDVANLLQIAWTGAYVNDFVDRGRIKRVYVQGEAEARAGPSDFDKWRVRNATGGLVPFSTFAEGEWSFGPQGLNRYNGIPSMQIQGSPAPGVSSGEAMAEIERMVAELPGGFSVAWTGLSLEERESGDQTTLLYALSLAAVFLCLAALYESWSIPLAVILVMPIGILGALVGAWAGQFDNGVFFQVGLLTVIGLTGKNAILIVEFARERSEAGVPLFSAVVEAARQRFRPIIMTSIAFSLGVLPLVLSSGAGANGRNAIGATVLGGTLFATVMGILFAPLFYVLMRRLLGRKDRFDEAADNTAEGASGGASGPAAPDRA</sequence>
<keyword evidence="12" id="KW-1185">Reference proteome</keyword>
<evidence type="ECO:0000256" key="7">
    <source>
        <dbReference type="ARBA" id="ARBA00022989"/>
    </source>
</evidence>
<feature type="transmembrane region" description="Helical" evidence="9">
    <location>
        <begin position="892"/>
        <end position="912"/>
    </location>
</feature>
<dbReference type="SUPFAM" id="SSF82693">
    <property type="entry name" value="Multidrug efflux transporter AcrB pore domain, PN1, PN2, PC1 and PC2 subdomains"/>
    <property type="match status" value="4"/>
</dbReference>
<dbReference type="PANTHER" id="PTHR32063">
    <property type="match status" value="1"/>
</dbReference>
<comment type="caution">
    <text evidence="11">The sequence shown here is derived from an EMBL/GenBank/DDBJ whole genome shotgun (WGS) entry which is preliminary data.</text>
</comment>
<dbReference type="InterPro" id="IPR004764">
    <property type="entry name" value="MdtF-like"/>
</dbReference>
<name>A0ABT9J7I0_9RHOB</name>
<organism evidence="11 12">
    <name type="scientific">Paracoccus spongiarum</name>
    <dbReference type="NCBI Taxonomy" id="3064387"/>
    <lineage>
        <taxon>Bacteria</taxon>
        <taxon>Pseudomonadati</taxon>
        <taxon>Pseudomonadota</taxon>
        <taxon>Alphaproteobacteria</taxon>
        <taxon>Rhodobacterales</taxon>
        <taxon>Paracoccaceae</taxon>
        <taxon>Paracoccus</taxon>
    </lineage>
</organism>
<dbReference type="Proteomes" id="UP001224997">
    <property type="component" value="Unassembled WGS sequence"/>
</dbReference>
<evidence type="ECO:0000256" key="3">
    <source>
        <dbReference type="ARBA" id="ARBA00022448"/>
    </source>
</evidence>
<dbReference type="PANTHER" id="PTHR32063:SF13">
    <property type="entry name" value="MULTIDRUG EFFLUX PUMP SUBUNIT ACRB-RELATED"/>
    <property type="match status" value="1"/>
</dbReference>